<evidence type="ECO:0008006" key="3">
    <source>
        <dbReference type="Google" id="ProtNLM"/>
    </source>
</evidence>
<protein>
    <recommendedName>
        <fullName evidence="3">Gfo/Idh/MocA-like oxidoreductase N-terminal domain-containing protein</fullName>
    </recommendedName>
</protein>
<accession>A0A0R1ZTK9</accession>
<dbReference type="STRING" id="1291052.FC18_GL000462"/>
<dbReference type="Gene3D" id="3.40.50.720">
    <property type="entry name" value="NAD(P)-binding Rossmann-like Domain"/>
    <property type="match status" value="1"/>
</dbReference>
<comment type="caution">
    <text evidence="1">The sequence shown here is derived from an EMBL/GenBank/DDBJ whole genome shotgun (WGS) entry which is preliminary data.</text>
</comment>
<sequence>MLNLALIGIDANTDNVLAAIREDGRYFVNAAYADTFECNVQFSMKHEIDSIYMQVRPLLKRTDIDVVYVASTVPHVQSVVLKALRAGKTVLIADNVPNLPEHGDLIRVAHNDREALAEELTIVANALTEPLAFDFDPVI</sequence>
<dbReference type="Proteomes" id="UP000051679">
    <property type="component" value="Unassembled WGS sequence"/>
</dbReference>
<dbReference type="InterPro" id="IPR036291">
    <property type="entry name" value="NAD(P)-bd_dom_sf"/>
</dbReference>
<gene>
    <name evidence="1" type="ORF">FC18_GL000462</name>
</gene>
<organism evidence="1 2">
    <name type="scientific">Lacticaseibacillus sharpeae JCM 1186 = DSM 20505</name>
    <dbReference type="NCBI Taxonomy" id="1291052"/>
    <lineage>
        <taxon>Bacteria</taxon>
        <taxon>Bacillati</taxon>
        <taxon>Bacillota</taxon>
        <taxon>Bacilli</taxon>
        <taxon>Lactobacillales</taxon>
        <taxon>Lactobacillaceae</taxon>
        <taxon>Lacticaseibacillus</taxon>
    </lineage>
</organism>
<dbReference type="RefSeq" id="WP_054675567.1">
    <property type="nucleotide sequence ID" value="NZ_AYYO01000056.1"/>
</dbReference>
<reference evidence="1 2" key="1">
    <citation type="journal article" date="2015" name="Genome Announc.">
        <title>Expanding the biotechnology potential of lactobacilli through comparative genomics of 213 strains and associated genera.</title>
        <authorList>
            <person name="Sun Z."/>
            <person name="Harris H.M."/>
            <person name="McCann A."/>
            <person name="Guo C."/>
            <person name="Argimon S."/>
            <person name="Zhang W."/>
            <person name="Yang X."/>
            <person name="Jeffery I.B."/>
            <person name="Cooney J.C."/>
            <person name="Kagawa T.F."/>
            <person name="Liu W."/>
            <person name="Song Y."/>
            <person name="Salvetti E."/>
            <person name="Wrobel A."/>
            <person name="Rasinkangas P."/>
            <person name="Parkhill J."/>
            <person name="Rea M.C."/>
            <person name="O'Sullivan O."/>
            <person name="Ritari J."/>
            <person name="Douillard F.P."/>
            <person name="Paul Ross R."/>
            <person name="Yang R."/>
            <person name="Briner A.E."/>
            <person name="Felis G.E."/>
            <person name="de Vos W.M."/>
            <person name="Barrangou R."/>
            <person name="Klaenhammer T.R."/>
            <person name="Caufield P.W."/>
            <person name="Cui Y."/>
            <person name="Zhang H."/>
            <person name="O'Toole P.W."/>
        </authorList>
    </citation>
    <scope>NUCLEOTIDE SEQUENCE [LARGE SCALE GENOMIC DNA]</scope>
    <source>
        <strain evidence="1 2">DSM 20505</strain>
    </source>
</reference>
<dbReference type="PATRIC" id="fig|1291052.5.peg.473"/>
<keyword evidence="2" id="KW-1185">Reference proteome</keyword>
<dbReference type="SUPFAM" id="SSF51735">
    <property type="entry name" value="NAD(P)-binding Rossmann-fold domains"/>
    <property type="match status" value="1"/>
</dbReference>
<dbReference type="PANTHER" id="PTHR43054">
    <property type="match status" value="1"/>
</dbReference>
<proteinExistence type="predicted"/>
<evidence type="ECO:0000313" key="2">
    <source>
        <dbReference type="Proteomes" id="UP000051679"/>
    </source>
</evidence>
<evidence type="ECO:0000313" key="1">
    <source>
        <dbReference type="EMBL" id="KRM54243.1"/>
    </source>
</evidence>
<dbReference type="AlphaFoldDB" id="A0A0R1ZTK9"/>
<dbReference type="PANTHER" id="PTHR43054:SF1">
    <property type="entry name" value="SCYLLO-INOSITOL 2-DEHYDROGENASE (NADP(+)) IOLU"/>
    <property type="match status" value="1"/>
</dbReference>
<dbReference type="OrthoDB" id="9815825at2"/>
<name>A0A0R1ZTK9_9LACO</name>
<dbReference type="EMBL" id="AYYO01000056">
    <property type="protein sequence ID" value="KRM54243.1"/>
    <property type="molecule type" value="Genomic_DNA"/>
</dbReference>